<dbReference type="PANTHER" id="PTHR46018">
    <property type="entry name" value="ZINC PHOSPHODIESTERASE ELAC PROTEIN 1"/>
    <property type="match status" value="1"/>
</dbReference>
<sequence>MDTLLAPRLVNDVFGDPGLYVDVREARRALLFDLGELRPLWPRHLMRLSHVFVTHTHMDHFAGFDHLLRVILGRKPALVLTGGPGFIDAVAHKLAAYCWNVAHRYPVELRLEAREYDGADTLRRARFSSRHRFAREDDTPLPVTGGLLLDEPALRVRATVVDHGTPCLAYLIEEAARPRVDPARLAAAGYTRGAWLTELKQAVLRGMPDDTPIEMRWRDRDGDHSARQTVGLLRAQVLDLVPARRIGYVTDLCFTAANVAALEHLMPAPDQLYIEAVFRQRDADHAERKHHLTAHQAGTIARRLQAREVIPFHFSPRYADAPDALREEVRAAHTGQAP</sequence>
<dbReference type="PANTHER" id="PTHR46018:SF7">
    <property type="entry name" value="RIBONUCLEASE Z"/>
    <property type="match status" value="1"/>
</dbReference>
<accession>A0A6C1B021</accession>
<protein>
    <submittedName>
        <fullName evidence="1">Ribonuclease Z</fullName>
        <ecNumber evidence="1">3.1.26.11</ecNumber>
    </submittedName>
</protein>
<dbReference type="KEGG" id="azq:G3580_00080"/>
<keyword evidence="1" id="KW-0378">Hydrolase</keyword>
<proteinExistence type="predicted"/>
<dbReference type="Proteomes" id="UP000501991">
    <property type="component" value="Chromosome"/>
</dbReference>
<dbReference type="Gene3D" id="3.60.15.10">
    <property type="entry name" value="Ribonuclease Z/Hydroxyacylglutathione hydrolase-like"/>
    <property type="match status" value="1"/>
</dbReference>
<organism evidence="1 2">
    <name type="scientific">Nitrogeniibacter mangrovi</name>
    <dbReference type="NCBI Taxonomy" id="2016596"/>
    <lineage>
        <taxon>Bacteria</taxon>
        <taxon>Pseudomonadati</taxon>
        <taxon>Pseudomonadota</taxon>
        <taxon>Betaproteobacteria</taxon>
        <taxon>Rhodocyclales</taxon>
        <taxon>Zoogloeaceae</taxon>
        <taxon>Nitrogeniibacter</taxon>
    </lineage>
</organism>
<dbReference type="RefSeq" id="WP_173763324.1">
    <property type="nucleotide sequence ID" value="NZ_CP048836.1"/>
</dbReference>
<name>A0A6C1B021_9RHOO</name>
<keyword evidence="2" id="KW-1185">Reference proteome</keyword>
<dbReference type="GO" id="GO:0042781">
    <property type="term" value="F:3'-tRNA processing endoribonuclease activity"/>
    <property type="evidence" value="ECO:0007669"/>
    <property type="project" value="UniProtKB-EC"/>
</dbReference>
<dbReference type="InterPro" id="IPR036866">
    <property type="entry name" value="RibonucZ/Hydroxyglut_hydro"/>
</dbReference>
<dbReference type="AlphaFoldDB" id="A0A6C1B021"/>
<reference evidence="1 2" key="1">
    <citation type="submission" date="2020-02" db="EMBL/GenBank/DDBJ databases">
        <title>Nitrogenibacter mangrovi gen. nov., sp. nov. isolated from mangrove sediment, a denitrifying betaproteobacterium.</title>
        <authorList>
            <person name="Liao H."/>
            <person name="Tian Y."/>
        </authorList>
    </citation>
    <scope>NUCLEOTIDE SEQUENCE [LARGE SCALE GENOMIC DNA]</scope>
    <source>
        <strain evidence="1 2">M9-3-2</strain>
    </source>
</reference>
<evidence type="ECO:0000313" key="1">
    <source>
        <dbReference type="EMBL" id="QID16158.1"/>
    </source>
</evidence>
<dbReference type="NCBIfam" id="NF002558">
    <property type="entry name" value="PRK02126.1"/>
    <property type="match status" value="1"/>
</dbReference>
<evidence type="ECO:0000313" key="2">
    <source>
        <dbReference type="Proteomes" id="UP000501991"/>
    </source>
</evidence>
<dbReference type="EC" id="3.1.26.11" evidence="1"/>
<gene>
    <name evidence="1" type="ORF">G3580_00080</name>
</gene>
<dbReference type="SUPFAM" id="SSF56281">
    <property type="entry name" value="Metallo-hydrolase/oxidoreductase"/>
    <property type="match status" value="1"/>
</dbReference>
<dbReference type="EMBL" id="CP048836">
    <property type="protein sequence ID" value="QID16158.1"/>
    <property type="molecule type" value="Genomic_DNA"/>
</dbReference>